<evidence type="ECO:0000313" key="13">
    <source>
        <dbReference type="Proteomes" id="UP000759131"/>
    </source>
</evidence>
<evidence type="ECO:0000256" key="5">
    <source>
        <dbReference type="ARBA" id="ARBA00022741"/>
    </source>
</evidence>
<dbReference type="GO" id="GO:0030154">
    <property type="term" value="P:cell differentiation"/>
    <property type="evidence" value="ECO:0007669"/>
    <property type="project" value="UniProtKB-KW"/>
</dbReference>
<evidence type="ECO:0000256" key="6">
    <source>
        <dbReference type="ARBA" id="ARBA00022782"/>
    </source>
</evidence>
<dbReference type="SUPFAM" id="SSF56112">
    <property type="entry name" value="Protein kinase-like (PK-like)"/>
    <property type="match status" value="2"/>
</dbReference>
<evidence type="ECO:0000256" key="10">
    <source>
        <dbReference type="ARBA" id="ARBA00022871"/>
    </source>
</evidence>
<keyword evidence="2" id="KW-0217">Developmental protein</keyword>
<organism evidence="12">
    <name type="scientific">Medioppia subpectinata</name>
    <dbReference type="NCBI Taxonomy" id="1979941"/>
    <lineage>
        <taxon>Eukaryota</taxon>
        <taxon>Metazoa</taxon>
        <taxon>Ecdysozoa</taxon>
        <taxon>Arthropoda</taxon>
        <taxon>Chelicerata</taxon>
        <taxon>Arachnida</taxon>
        <taxon>Acari</taxon>
        <taxon>Acariformes</taxon>
        <taxon>Sarcoptiformes</taxon>
        <taxon>Oribatida</taxon>
        <taxon>Brachypylina</taxon>
        <taxon>Oppioidea</taxon>
        <taxon>Oppiidae</taxon>
        <taxon>Medioppia</taxon>
    </lineage>
</organism>
<proteinExistence type="predicted"/>
<keyword evidence="4" id="KW-0479">Metal-binding</keyword>
<keyword evidence="13" id="KW-1185">Reference proteome</keyword>
<keyword evidence="10" id="KW-0744">Spermatogenesis</keyword>
<accession>A0A7R9PYN7</accession>
<evidence type="ECO:0000256" key="9">
    <source>
        <dbReference type="ARBA" id="ARBA00022843"/>
    </source>
</evidence>
<keyword evidence="7" id="KW-0067">ATP-binding</keyword>
<dbReference type="Proteomes" id="UP000759131">
    <property type="component" value="Unassembled WGS sequence"/>
</dbReference>
<evidence type="ECO:0000256" key="2">
    <source>
        <dbReference type="ARBA" id="ARBA00022473"/>
    </source>
</evidence>
<dbReference type="InterPro" id="IPR000719">
    <property type="entry name" value="Prot_kinase_dom"/>
</dbReference>
<dbReference type="EMBL" id="OC857799">
    <property type="protein sequence ID" value="CAD7625654.1"/>
    <property type="molecule type" value="Genomic_DNA"/>
</dbReference>
<dbReference type="GO" id="GO:0005737">
    <property type="term" value="C:cytoplasm"/>
    <property type="evidence" value="ECO:0007669"/>
    <property type="project" value="TreeGrafter"/>
</dbReference>
<dbReference type="PANTHER" id="PTHR24346:SF102">
    <property type="entry name" value="TESTIS-SPECIFIC SERINE_THREONINE-PROTEIN KINASE 1"/>
    <property type="match status" value="1"/>
</dbReference>
<dbReference type="GO" id="GO:0000226">
    <property type="term" value="P:microtubule cytoskeleton organization"/>
    <property type="evidence" value="ECO:0007669"/>
    <property type="project" value="TreeGrafter"/>
</dbReference>
<evidence type="ECO:0000256" key="7">
    <source>
        <dbReference type="ARBA" id="ARBA00022840"/>
    </source>
</evidence>
<dbReference type="InterPro" id="IPR011009">
    <property type="entry name" value="Kinase-like_dom_sf"/>
</dbReference>
<evidence type="ECO:0000259" key="11">
    <source>
        <dbReference type="PROSITE" id="PS50011"/>
    </source>
</evidence>
<dbReference type="OrthoDB" id="504170at2759"/>
<dbReference type="AlphaFoldDB" id="A0A7R9PYN7"/>
<dbReference type="EMBL" id="CAJPIZ010003224">
    <property type="protein sequence ID" value="CAG2106084.1"/>
    <property type="molecule type" value="Genomic_DNA"/>
</dbReference>
<reference evidence="12" key="1">
    <citation type="submission" date="2020-11" db="EMBL/GenBank/DDBJ databases">
        <authorList>
            <person name="Tran Van P."/>
        </authorList>
    </citation>
    <scope>NUCLEOTIDE SEQUENCE</scope>
</reference>
<dbReference type="PANTHER" id="PTHR24346">
    <property type="entry name" value="MAP/MICROTUBULE AFFINITY-REGULATING KINASE"/>
    <property type="match status" value="1"/>
</dbReference>
<sequence length="455" mass="52483">LVVNNATSEQRFSQQPYVTGRIPIKHLESNDPVSTRVFIVMELATGGDLQDMIDKLKRPVDDSKARVIFRQVAEGLKYIHNEGVVHRDLKCDNVLLFDDQKVAKLTDFGFARTSYLPPTGQSVLVATTCGTQEYVSPELLSNNPFKPKPSDCWSLGVVLYVMTTRKTPFPLRHQRRRQMTKRYPKNRITNDDCKDLIQKILEPKVSARLTIREILAHKWICDIIVLFTLAGNGVHQRQTRVYTWIGHKNELMDYTARQMDIKLSDWDKRKLKQWGYVLEKKPLSCGSFGSVFKSRYYSVNSETSRAVKVIDMKTVYDGYSDRYLPHELNALFQLKHQFIVKTHHVIPVVNKVFICMQFADSGDLLDAIPTNGMDDNTAKGLFTHICKAVQYIHSQGLPFSIYHQDIQQRDKTFETRFNANTSTDCKDLIRKTLEPDINLRLKIDAILSHRWLSNE</sequence>
<keyword evidence="3" id="KW-0597">Phosphoprotein</keyword>
<dbReference type="GO" id="GO:0005524">
    <property type="term" value="F:ATP binding"/>
    <property type="evidence" value="ECO:0007669"/>
    <property type="project" value="UniProtKB-KW"/>
</dbReference>
<dbReference type="InterPro" id="IPR008271">
    <property type="entry name" value="Ser/Thr_kinase_AS"/>
</dbReference>
<feature type="non-terminal residue" evidence="12">
    <location>
        <position position="1"/>
    </location>
</feature>
<dbReference type="Gene3D" id="1.10.510.10">
    <property type="entry name" value="Transferase(Phosphotransferase) domain 1"/>
    <property type="match status" value="3"/>
</dbReference>
<evidence type="ECO:0000256" key="8">
    <source>
        <dbReference type="ARBA" id="ARBA00022842"/>
    </source>
</evidence>
<dbReference type="PROSITE" id="PS00108">
    <property type="entry name" value="PROTEIN_KINASE_ST"/>
    <property type="match status" value="1"/>
</dbReference>
<keyword evidence="8" id="KW-0460">Magnesium</keyword>
<evidence type="ECO:0000256" key="3">
    <source>
        <dbReference type="ARBA" id="ARBA00022553"/>
    </source>
</evidence>
<evidence type="ECO:0000313" key="12">
    <source>
        <dbReference type="EMBL" id="CAD7625654.1"/>
    </source>
</evidence>
<feature type="domain" description="Protein kinase" evidence="11">
    <location>
        <begin position="277"/>
        <end position="455"/>
    </location>
</feature>
<evidence type="ECO:0000256" key="4">
    <source>
        <dbReference type="ARBA" id="ARBA00022723"/>
    </source>
</evidence>
<keyword evidence="9" id="KW-0832">Ubl conjugation</keyword>
<dbReference type="GO" id="GO:0050321">
    <property type="term" value="F:tau-protein kinase activity"/>
    <property type="evidence" value="ECO:0007669"/>
    <property type="project" value="TreeGrafter"/>
</dbReference>
<dbReference type="GO" id="GO:0007283">
    <property type="term" value="P:spermatogenesis"/>
    <property type="evidence" value="ECO:0007669"/>
    <property type="project" value="UniProtKB-KW"/>
</dbReference>
<dbReference type="GO" id="GO:0035556">
    <property type="term" value="P:intracellular signal transduction"/>
    <property type="evidence" value="ECO:0007669"/>
    <property type="project" value="TreeGrafter"/>
</dbReference>
<dbReference type="PROSITE" id="PS50011">
    <property type="entry name" value="PROTEIN_KINASE_DOM"/>
    <property type="match status" value="2"/>
</dbReference>
<gene>
    <name evidence="12" type="ORF">OSB1V03_LOCUS6087</name>
</gene>
<name>A0A7R9PYN7_9ACAR</name>
<feature type="non-terminal residue" evidence="12">
    <location>
        <position position="455"/>
    </location>
</feature>
<evidence type="ECO:0000256" key="1">
    <source>
        <dbReference type="ARBA" id="ARBA00001946"/>
    </source>
</evidence>
<dbReference type="Pfam" id="PF00069">
    <property type="entry name" value="Pkinase"/>
    <property type="match status" value="2"/>
</dbReference>
<dbReference type="GO" id="GO:0000287">
    <property type="term" value="F:magnesium ion binding"/>
    <property type="evidence" value="ECO:0007669"/>
    <property type="project" value="UniProtKB-ARBA"/>
</dbReference>
<dbReference type="SMART" id="SM00220">
    <property type="entry name" value="S_TKc"/>
    <property type="match status" value="2"/>
</dbReference>
<feature type="domain" description="Protein kinase" evidence="11">
    <location>
        <begin position="1"/>
        <end position="220"/>
    </location>
</feature>
<protein>
    <recommendedName>
        <fullName evidence="11">Protein kinase domain-containing protein</fullName>
    </recommendedName>
</protein>
<comment type="cofactor">
    <cofactor evidence="1">
        <name>Mg(2+)</name>
        <dbReference type="ChEBI" id="CHEBI:18420"/>
    </cofactor>
</comment>
<keyword evidence="6" id="KW-0221">Differentiation</keyword>
<keyword evidence="5" id="KW-0547">Nucleotide-binding</keyword>